<accession>A0A838ZG05</accession>
<evidence type="ECO:0000259" key="2">
    <source>
        <dbReference type="PROSITE" id="PS50983"/>
    </source>
</evidence>
<feature type="domain" description="Fe/B12 periplasmic-binding" evidence="2">
    <location>
        <begin position="67"/>
        <end position="340"/>
    </location>
</feature>
<evidence type="ECO:0000256" key="1">
    <source>
        <dbReference type="SAM" id="Coils"/>
    </source>
</evidence>
<name>A0A838ZG05_9FLAO</name>
<reference evidence="3 4" key="1">
    <citation type="submission" date="2020-07" db="EMBL/GenBank/DDBJ databases">
        <title>Moheibacter lacus sp. nov., a member of the family Flavobacteriaceae isolated from freshwater lake sediment.</title>
        <authorList>
            <person name="Liu Y."/>
        </authorList>
    </citation>
    <scope>NUCLEOTIDE SEQUENCE [LARGE SCALE GENOMIC DNA]</scope>
    <source>
        <strain evidence="3 4">BDHS18</strain>
    </source>
</reference>
<proteinExistence type="predicted"/>
<keyword evidence="4" id="KW-1185">Reference proteome</keyword>
<dbReference type="PROSITE" id="PS51257">
    <property type="entry name" value="PROKAR_LIPOPROTEIN"/>
    <property type="match status" value="1"/>
</dbReference>
<evidence type="ECO:0000313" key="3">
    <source>
        <dbReference type="EMBL" id="MBA5628651.1"/>
    </source>
</evidence>
<dbReference type="SUPFAM" id="SSF53807">
    <property type="entry name" value="Helical backbone' metal receptor"/>
    <property type="match status" value="1"/>
</dbReference>
<dbReference type="PANTHER" id="PTHR30535">
    <property type="entry name" value="VITAMIN B12-BINDING PROTEIN"/>
    <property type="match status" value="1"/>
</dbReference>
<protein>
    <submittedName>
        <fullName evidence="3">ABC transporter substrate-binding protein</fullName>
    </submittedName>
</protein>
<feature type="coiled-coil region" evidence="1">
    <location>
        <begin position="183"/>
        <end position="210"/>
    </location>
</feature>
<dbReference type="PROSITE" id="PS50983">
    <property type="entry name" value="FE_B12_PBP"/>
    <property type="match status" value="1"/>
</dbReference>
<gene>
    <name evidence="3" type="ORF">HU137_02575</name>
</gene>
<dbReference type="EMBL" id="JACDZE010000001">
    <property type="protein sequence ID" value="MBA5628651.1"/>
    <property type="molecule type" value="Genomic_DNA"/>
</dbReference>
<dbReference type="GO" id="GO:0071281">
    <property type="term" value="P:cellular response to iron ion"/>
    <property type="evidence" value="ECO:0007669"/>
    <property type="project" value="TreeGrafter"/>
</dbReference>
<organism evidence="3 4">
    <name type="scientific">Moheibacter lacus</name>
    <dbReference type="NCBI Taxonomy" id="2745851"/>
    <lineage>
        <taxon>Bacteria</taxon>
        <taxon>Pseudomonadati</taxon>
        <taxon>Bacteroidota</taxon>
        <taxon>Flavobacteriia</taxon>
        <taxon>Flavobacteriales</taxon>
        <taxon>Weeksellaceae</taxon>
        <taxon>Moheibacter</taxon>
    </lineage>
</organism>
<evidence type="ECO:0000313" key="4">
    <source>
        <dbReference type="Proteomes" id="UP000552241"/>
    </source>
</evidence>
<dbReference type="InterPro" id="IPR002491">
    <property type="entry name" value="ABC_transptr_periplasmic_BD"/>
</dbReference>
<dbReference type="PANTHER" id="PTHR30535:SF34">
    <property type="entry name" value="MOLYBDATE-BINDING PROTEIN MOLA"/>
    <property type="match status" value="1"/>
</dbReference>
<comment type="caution">
    <text evidence="3">The sequence shown here is derived from an EMBL/GenBank/DDBJ whole genome shotgun (WGS) entry which is preliminary data.</text>
</comment>
<dbReference type="InterPro" id="IPR050902">
    <property type="entry name" value="ABC_Transporter_SBP"/>
</dbReference>
<dbReference type="Gene3D" id="3.40.50.1980">
    <property type="entry name" value="Nitrogenase molybdenum iron protein domain"/>
    <property type="match status" value="2"/>
</dbReference>
<dbReference type="AlphaFoldDB" id="A0A838ZG05"/>
<keyword evidence="1" id="KW-0175">Coiled coil</keyword>
<dbReference type="RefSeq" id="WP_182042241.1">
    <property type="nucleotide sequence ID" value="NZ_JACDZE010000001.1"/>
</dbReference>
<dbReference type="Proteomes" id="UP000552241">
    <property type="component" value="Unassembled WGS sequence"/>
</dbReference>
<sequence length="353" mass="40371">MKYLHIFWISTLFLVGCNQPKKVINETVGTELKFSTQISIEEKNGEIQIKSGGKTTIFDTEDLPIATAMVVPAAVNSYMDVLGLAEKIKGVSEPDYIYNEKIQSLIQQKKIEIIGNFNELDIEKILMNKPDIFISTSNPNLAKFHAQLESEGIKIIYIDEYLEESPIGKAEYLKVFGKLFGKEKEANQLFQEVERNYMEIQNTIGKQKKNAPKILSNQMYGDIWYLAGGKSYQANLIKDAGGKYIWESDESSRTLNLSFETVFEKAHDADIWVNAGDFDSKAELLASYPNYAWFSAFKSGEIYNWSNRKSQTGANDYFEMGTVRPDWILKDLAAIFHPELFPGHELYFYRKLE</sequence>
<dbReference type="Pfam" id="PF01497">
    <property type="entry name" value="Peripla_BP_2"/>
    <property type="match status" value="1"/>
</dbReference>